<organism evidence="2 3">
    <name type="scientific">Rhodoluna lacicola</name>
    <dbReference type="NCBI Taxonomy" id="529884"/>
    <lineage>
        <taxon>Bacteria</taxon>
        <taxon>Bacillati</taxon>
        <taxon>Actinomycetota</taxon>
        <taxon>Actinomycetes</taxon>
        <taxon>Micrococcales</taxon>
        <taxon>Microbacteriaceae</taxon>
        <taxon>Luna cluster</taxon>
        <taxon>Luna-1 subcluster</taxon>
        <taxon>Rhodoluna</taxon>
    </lineage>
</organism>
<keyword evidence="1" id="KW-0812">Transmembrane</keyword>
<gene>
    <name evidence="2" type="ORF">Rhola_00008230</name>
</gene>
<dbReference type="EMBL" id="CP007490">
    <property type="protein sequence ID" value="AIC47625.1"/>
    <property type="molecule type" value="Genomic_DNA"/>
</dbReference>
<dbReference type="STRING" id="529884.Rhola_00008230"/>
<evidence type="ECO:0000256" key="1">
    <source>
        <dbReference type="SAM" id="Phobius"/>
    </source>
</evidence>
<sequence length="110" mass="12487">MGFWAWFWIWIGLIVGSLVIFGFIGKSLYNKVGAAGHQVSRVAKQALQLAAALEQKATVQDPENSVLADPVTVQAKRRALQKVKIKKQEERKRRLIASLKRFDPNESRFH</sequence>
<keyword evidence="3" id="KW-1185">Reference proteome</keyword>
<keyword evidence="1" id="KW-1133">Transmembrane helix</keyword>
<dbReference type="HOGENOM" id="CLU_2169085_0_0_11"/>
<reference evidence="2 3" key="1">
    <citation type="journal article" date="2014" name="Int. J. Syst. Evol. Microbiol.">
        <title>Rhodoluna lacicola gen. nov., sp. nov., a planktonic freshwater bacterium with stream-lined genome.</title>
        <authorList>
            <person name="Hahn M."/>
            <person name="Schmidt J."/>
            <person name="Taipale S.J."/>
            <person name="Doolittle W.F."/>
            <person name="Koll U."/>
        </authorList>
    </citation>
    <scope>NUCLEOTIDE SEQUENCE [LARGE SCALE GENOMIC DNA]</scope>
    <source>
        <strain evidence="2 3">MWH-Ta8</strain>
    </source>
</reference>
<dbReference type="Proteomes" id="UP000067708">
    <property type="component" value="Chromosome"/>
</dbReference>
<evidence type="ECO:0000313" key="3">
    <source>
        <dbReference type="Proteomes" id="UP000067708"/>
    </source>
</evidence>
<proteinExistence type="predicted"/>
<feature type="transmembrane region" description="Helical" evidence="1">
    <location>
        <begin position="6"/>
        <end position="24"/>
    </location>
</feature>
<name>A0A060JFY3_9MICO</name>
<dbReference type="AlphaFoldDB" id="A0A060JFY3"/>
<keyword evidence="1" id="KW-0472">Membrane</keyword>
<evidence type="ECO:0000313" key="2">
    <source>
        <dbReference type="EMBL" id="AIC47625.1"/>
    </source>
</evidence>
<protein>
    <submittedName>
        <fullName evidence="2">Uncharacterized protein</fullName>
    </submittedName>
</protein>
<dbReference type="KEGG" id="rla:Rhola_00008230"/>
<accession>A0A060JFY3</accession>